<dbReference type="InterPro" id="IPR005184">
    <property type="entry name" value="DUF306_Meta_HslJ"/>
</dbReference>
<dbReference type="AlphaFoldDB" id="A0A5K7Z302"/>
<dbReference type="InterPro" id="IPR038670">
    <property type="entry name" value="HslJ-like_sf"/>
</dbReference>
<feature type="domain" description="DUF306" evidence="2">
    <location>
        <begin position="36"/>
        <end position="141"/>
    </location>
</feature>
<sequence>MKSMTISLLVGFVFLGCAAGMSGEQPARSKDPQMVIGKTWQWVSTVTPVEKITAAAPERYTILLQEDGNIRARFDCNKGGGRYTLSEGRLSFGPLMSTRMACPPDTQDAPFMRDLQRVSSFFVENGELYLELPMDSGTMRFRQAP</sequence>
<dbReference type="OrthoDB" id="5421423at2"/>
<accession>A0A5K7Z302</accession>
<name>A0A5K7Z302_9BACT</name>
<dbReference type="PANTHER" id="PTHR35535:SF2">
    <property type="entry name" value="DUF306 DOMAIN-CONTAINING PROTEIN"/>
    <property type="match status" value="1"/>
</dbReference>
<dbReference type="PROSITE" id="PS51257">
    <property type="entry name" value="PROKAR_LIPOPROTEIN"/>
    <property type="match status" value="1"/>
</dbReference>
<dbReference type="Gene3D" id="2.40.128.270">
    <property type="match status" value="1"/>
</dbReference>
<dbReference type="InterPro" id="IPR053147">
    <property type="entry name" value="Hsp_HslJ-like"/>
</dbReference>
<evidence type="ECO:0000313" key="4">
    <source>
        <dbReference type="Proteomes" id="UP000427769"/>
    </source>
</evidence>
<feature type="chain" id="PRO_5024411731" description="DUF306 domain-containing protein" evidence="1">
    <location>
        <begin position="19"/>
        <end position="145"/>
    </location>
</feature>
<evidence type="ECO:0000259" key="2">
    <source>
        <dbReference type="Pfam" id="PF03724"/>
    </source>
</evidence>
<dbReference type="RefSeq" id="WP_155304277.1">
    <property type="nucleotide sequence ID" value="NZ_AP021875.1"/>
</dbReference>
<gene>
    <name evidence="3" type="ORF">DSCW_27650</name>
</gene>
<reference evidence="3 4" key="1">
    <citation type="submission" date="2019-11" db="EMBL/GenBank/DDBJ databases">
        <title>Comparative genomics of hydrocarbon-degrading Desulfosarcina strains.</title>
        <authorList>
            <person name="Watanabe M."/>
            <person name="Kojima H."/>
            <person name="Fukui M."/>
        </authorList>
    </citation>
    <scope>NUCLEOTIDE SEQUENCE [LARGE SCALE GENOMIC DNA]</scope>
    <source>
        <strain evidence="3 4">PP31</strain>
    </source>
</reference>
<dbReference type="PANTHER" id="PTHR35535">
    <property type="entry name" value="HEAT SHOCK PROTEIN HSLJ"/>
    <property type="match status" value="1"/>
</dbReference>
<dbReference type="Pfam" id="PF03724">
    <property type="entry name" value="META"/>
    <property type="match status" value="1"/>
</dbReference>
<dbReference type="Proteomes" id="UP000427769">
    <property type="component" value="Chromosome"/>
</dbReference>
<dbReference type="EMBL" id="AP021875">
    <property type="protein sequence ID" value="BBO75348.1"/>
    <property type="molecule type" value="Genomic_DNA"/>
</dbReference>
<evidence type="ECO:0000313" key="3">
    <source>
        <dbReference type="EMBL" id="BBO75348.1"/>
    </source>
</evidence>
<organism evidence="3 4">
    <name type="scientific">Desulfosarcina widdelii</name>
    <dbReference type="NCBI Taxonomy" id="947919"/>
    <lineage>
        <taxon>Bacteria</taxon>
        <taxon>Pseudomonadati</taxon>
        <taxon>Thermodesulfobacteriota</taxon>
        <taxon>Desulfobacteria</taxon>
        <taxon>Desulfobacterales</taxon>
        <taxon>Desulfosarcinaceae</taxon>
        <taxon>Desulfosarcina</taxon>
    </lineage>
</organism>
<feature type="signal peptide" evidence="1">
    <location>
        <begin position="1"/>
        <end position="18"/>
    </location>
</feature>
<keyword evidence="4" id="KW-1185">Reference proteome</keyword>
<proteinExistence type="predicted"/>
<keyword evidence="1" id="KW-0732">Signal</keyword>
<dbReference type="KEGG" id="dwd:DSCW_27650"/>
<protein>
    <recommendedName>
        <fullName evidence="2">DUF306 domain-containing protein</fullName>
    </recommendedName>
</protein>
<evidence type="ECO:0000256" key="1">
    <source>
        <dbReference type="SAM" id="SignalP"/>
    </source>
</evidence>